<dbReference type="AlphaFoldDB" id="A0AAD4UI77"/>
<dbReference type="EMBL" id="JAKZEL010000001">
    <property type="protein sequence ID" value="KAI4547713.1"/>
    <property type="molecule type" value="Genomic_DNA"/>
</dbReference>
<evidence type="ECO:0000313" key="2">
    <source>
        <dbReference type="Proteomes" id="UP001214576"/>
    </source>
</evidence>
<dbReference type="Proteomes" id="UP001214576">
    <property type="component" value="Unassembled WGS sequence"/>
</dbReference>
<dbReference type="Gene3D" id="3.90.70.10">
    <property type="entry name" value="Cysteine proteinases"/>
    <property type="match status" value="1"/>
</dbReference>
<name>A0AAD4UI77_OVIAM</name>
<evidence type="ECO:0000313" key="1">
    <source>
        <dbReference type="EMBL" id="KAI4547713.1"/>
    </source>
</evidence>
<dbReference type="InterPro" id="IPR036465">
    <property type="entry name" value="vWFA_dom_sf"/>
</dbReference>
<proteinExistence type="predicted"/>
<keyword evidence="2" id="KW-1185">Reference proteome</keyword>
<organism evidence="1 2">
    <name type="scientific">Ovis ammon polii</name>
    <dbReference type="NCBI Taxonomy" id="230172"/>
    <lineage>
        <taxon>Eukaryota</taxon>
        <taxon>Metazoa</taxon>
        <taxon>Chordata</taxon>
        <taxon>Craniata</taxon>
        <taxon>Vertebrata</taxon>
        <taxon>Euteleostomi</taxon>
        <taxon>Mammalia</taxon>
        <taxon>Eutheria</taxon>
        <taxon>Laurasiatheria</taxon>
        <taxon>Artiodactyla</taxon>
        <taxon>Ruminantia</taxon>
        <taxon>Pecora</taxon>
        <taxon>Bovidae</taxon>
        <taxon>Caprinae</taxon>
        <taxon>Ovis</taxon>
    </lineage>
</organism>
<accession>A0AAD4UI77</accession>
<comment type="caution">
    <text evidence="1">The sequence shown here is derived from an EMBL/GenBank/DDBJ whole genome shotgun (WGS) entry which is preliminary data.</text>
</comment>
<protein>
    <submittedName>
        <fullName evidence="1">Uncharacterized protein</fullName>
    </submittedName>
</protein>
<dbReference type="SUPFAM" id="SSF53300">
    <property type="entry name" value="vWA-like"/>
    <property type="match status" value="1"/>
</dbReference>
<dbReference type="InterPro" id="IPR038765">
    <property type="entry name" value="Papain-like_cys_pep_sf"/>
</dbReference>
<sequence>MKQQRPEAHVIRSELTKDEDFLDLCVYVEQNISIAACLRDFSNTEALLWTGILSGSRLQAQQRMRVRKLPMTLALHVKRNNHIGLASGFLMGQPTSRESTQTSKSVLPLPFAFQESSRIDGPPGEIGNVGPQFKDSQTPYVNKDSKDILGFIVGEEGSKKTLLFDKDILQAFQSSRIQRCYETFFFPQKNKVFLVQMDMDIQEEKEQRSTDICKIPWKATWYERKTLEVIVILPYTSSYEAKLSSMKEGAGIKGPKGVVDMMPCEIKFARENCRKSLQRLKRSQRCEVGMDHALGAYGLRGLLLAGSSVSWRLGDAMRFVARHVFKRVRAGLLLRKVAVFFKAGPTRDAGSISTTRLELSVLDITAVVINFTEDHNLPDALPGEGNGTPLQYSCLENPMDEESDQCLLAPEYGRGRPGPLQVDADIAFVVDGFRGVGANLYRAALTLVDAMLDELEVARQPSMSPHGARVALVMHMAPGFWPGEGRSPVF</sequence>
<dbReference type="SUPFAM" id="SSF54001">
    <property type="entry name" value="Cysteine proteinases"/>
    <property type="match status" value="1"/>
</dbReference>
<reference evidence="1" key="1">
    <citation type="submission" date="2022-03" db="EMBL/GenBank/DDBJ databases">
        <title>Genomic analyses of argali, domestic sheep and their hybrids provide insights into chromosomal evolution, heterosis and genetic basis of agronomic traits.</title>
        <authorList>
            <person name="Li M."/>
        </authorList>
    </citation>
    <scope>NUCLEOTIDE SEQUENCE</scope>
    <source>
        <strain evidence="1">CAU-MHL-2022a</strain>
        <tissue evidence="1">Skin</tissue>
    </source>
</reference>
<gene>
    <name evidence="1" type="ORF">MG293_000043</name>
</gene>